<dbReference type="Gene3D" id="3.10.10.10">
    <property type="entry name" value="HIV Type 1 Reverse Transcriptase, subunit A, domain 1"/>
    <property type="match status" value="1"/>
</dbReference>
<dbReference type="Gene3D" id="3.30.70.270">
    <property type="match status" value="1"/>
</dbReference>
<comment type="caution">
    <text evidence="6">The sequence shown here is derived from an EMBL/GenBank/DDBJ whole genome shotgun (WGS) entry which is preliminary data.</text>
</comment>
<dbReference type="SUPFAM" id="SSF50630">
    <property type="entry name" value="Acid proteases"/>
    <property type="match status" value="1"/>
</dbReference>
<dbReference type="SUPFAM" id="SSF56672">
    <property type="entry name" value="DNA/RNA polymerases"/>
    <property type="match status" value="1"/>
</dbReference>
<dbReference type="PANTHER" id="PTHR33064">
    <property type="entry name" value="POL PROTEIN"/>
    <property type="match status" value="1"/>
</dbReference>
<name>A0AAV7MYY0_PLEWA</name>
<accession>A0AAV7MYY0</accession>
<evidence type="ECO:0000313" key="7">
    <source>
        <dbReference type="Proteomes" id="UP001066276"/>
    </source>
</evidence>
<evidence type="ECO:0000256" key="1">
    <source>
        <dbReference type="ARBA" id="ARBA00010879"/>
    </source>
</evidence>
<dbReference type="InterPro" id="IPR043128">
    <property type="entry name" value="Rev_trsase/Diguanyl_cyclase"/>
</dbReference>
<dbReference type="InterPro" id="IPR001995">
    <property type="entry name" value="Peptidase_A2_cat"/>
</dbReference>
<feature type="compositionally biased region" description="Polar residues" evidence="4">
    <location>
        <begin position="13"/>
        <end position="36"/>
    </location>
</feature>
<dbReference type="InterPro" id="IPR000477">
    <property type="entry name" value="RT_dom"/>
</dbReference>
<dbReference type="AlphaFoldDB" id="A0AAV7MYY0"/>
<dbReference type="EC" id="3.1.26.4" evidence="2"/>
<dbReference type="InterPro" id="IPR021109">
    <property type="entry name" value="Peptidase_aspartic_dom_sf"/>
</dbReference>
<dbReference type="EMBL" id="JANPWB010000013">
    <property type="protein sequence ID" value="KAJ1108983.1"/>
    <property type="molecule type" value="Genomic_DNA"/>
</dbReference>
<dbReference type="Pfam" id="PF00078">
    <property type="entry name" value="RVT_1"/>
    <property type="match status" value="1"/>
</dbReference>
<dbReference type="PROSITE" id="PS00141">
    <property type="entry name" value="ASP_PROTEASE"/>
    <property type="match status" value="1"/>
</dbReference>
<evidence type="ECO:0000256" key="3">
    <source>
        <dbReference type="ARBA" id="ARBA00022801"/>
    </source>
</evidence>
<sequence>MQIPQAPMEKQQMMLSQQVTGQRQDRSSNTVHQSPLHNEDGIHGEWMSDSSDEEPCVLATSLEVDQRGPYVRGKVMGHRVSFLVDTGATRSTVRSAEVPTLPLSSRTVQVVGVAIQYLTNLITDPVHVEVGNFQGLDTFVVCHSNPVSLLGRDLLRKTKCSITCANDGIEIQANSDDEKDQAPEIECENTIEEYPLMKFFPMFTVKELHPDLQGTVQENVWDLTGKEVGLIKGVEPVKVTIKPNAVFPQLPQYKMTQYVLTKVAQIIADFVKQGVLKEVLSSPCNSPMMGLKKPCGKVRIVQNLRKTNEIVVKCCPVVPNPAVILFQIPCDAEWFMVIDLCHKHSFLCLFMRIANFPFVSNSWIKSIAVVEFLKGIFDLILKKNLATLEFPFQSTLVQYIDDLLIAYKTRDECMYDTIALLNHLGKNGQKVSPLKLQYCQKVVNYLGHQTEKGLRKISRERITTILQISPQPHREMSGCSWGLWAIVTNGSQMSWSFQNQWRS</sequence>
<dbReference type="GO" id="GO:0006508">
    <property type="term" value="P:proteolysis"/>
    <property type="evidence" value="ECO:0007669"/>
    <property type="project" value="InterPro"/>
</dbReference>
<dbReference type="PROSITE" id="PS50175">
    <property type="entry name" value="ASP_PROT_RETROV"/>
    <property type="match status" value="1"/>
</dbReference>
<comment type="similarity">
    <text evidence="1">Belongs to the beta type-B retroviral polymerase family. HERV class-II K(HML-2) pol subfamily.</text>
</comment>
<evidence type="ECO:0000259" key="5">
    <source>
        <dbReference type="PROSITE" id="PS50175"/>
    </source>
</evidence>
<dbReference type="InterPro" id="IPR043502">
    <property type="entry name" value="DNA/RNA_pol_sf"/>
</dbReference>
<dbReference type="InterPro" id="IPR001969">
    <property type="entry name" value="Aspartic_peptidase_AS"/>
</dbReference>
<dbReference type="InterPro" id="IPR018061">
    <property type="entry name" value="Retropepsins"/>
</dbReference>
<dbReference type="GO" id="GO:0004190">
    <property type="term" value="F:aspartic-type endopeptidase activity"/>
    <property type="evidence" value="ECO:0007669"/>
    <property type="project" value="InterPro"/>
</dbReference>
<dbReference type="Gene3D" id="2.40.70.10">
    <property type="entry name" value="Acid Proteases"/>
    <property type="match status" value="1"/>
</dbReference>
<evidence type="ECO:0000313" key="6">
    <source>
        <dbReference type="EMBL" id="KAJ1108983.1"/>
    </source>
</evidence>
<protein>
    <recommendedName>
        <fullName evidence="2">ribonuclease H</fullName>
        <ecNumber evidence="2">3.1.26.4</ecNumber>
    </recommendedName>
</protein>
<dbReference type="GO" id="GO:0004523">
    <property type="term" value="F:RNA-DNA hybrid ribonuclease activity"/>
    <property type="evidence" value="ECO:0007669"/>
    <property type="project" value="UniProtKB-EC"/>
</dbReference>
<keyword evidence="3" id="KW-0378">Hydrolase</keyword>
<keyword evidence="7" id="KW-1185">Reference proteome</keyword>
<proteinExistence type="inferred from homology"/>
<evidence type="ECO:0000256" key="2">
    <source>
        <dbReference type="ARBA" id="ARBA00012180"/>
    </source>
</evidence>
<reference evidence="6" key="1">
    <citation type="journal article" date="2022" name="bioRxiv">
        <title>Sequencing and chromosome-scale assembly of the giantPleurodeles waltlgenome.</title>
        <authorList>
            <person name="Brown T."/>
            <person name="Elewa A."/>
            <person name="Iarovenko S."/>
            <person name="Subramanian E."/>
            <person name="Araus A.J."/>
            <person name="Petzold A."/>
            <person name="Susuki M."/>
            <person name="Suzuki K.-i.T."/>
            <person name="Hayashi T."/>
            <person name="Toyoda A."/>
            <person name="Oliveira C."/>
            <person name="Osipova E."/>
            <person name="Leigh N.D."/>
            <person name="Simon A."/>
            <person name="Yun M.H."/>
        </authorList>
    </citation>
    <scope>NUCLEOTIDE SEQUENCE</scope>
    <source>
        <strain evidence="6">20211129_DDA</strain>
        <tissue evidence="6">Liver</tissue>
    </source>
</reference>
<dbReference type="Pfam" id="PF00077">
    <property type="entry name" value="RVP"/>
    <property type="match status" value="1"/>
</dbReference>
<gene>
    <name evidence="6" type="ORF">NDU88_006353</name>
</gene>
<dbReference type="PANTHER" id="PTHR33064:SF37">
    <property type="entry name" value="RIBONUCLEASE H"/>
    <property type="match status" value="1"/>
</dbReference>
<evidence type="ECO:0000256" key="4">
    <source>
        <dbReference type="SAM" id="MobiDB-lite"/>
    </source>
</evidence>
<feature type="region of interest" description="Disordered" evidence="4">
    <location>
        <begin position="1"/>
        <end position="50"/>
    </location>
</feature>
<dbReference type="Proteomes" id="UP001066276">
    <property type="component" value="Chromosome 9"/>
</dbReference>
<dbReference type="InterPro" id="IPR051320">
    <property type="entry name" value="Viral_Replic_Matur_Polypro"/>
</dbReference>
<organism evidence="6 7">
    <name type="scientific">Pleurodeles waltl</name>
    <name type="common">Iberian ribbed newt</name>
    <dbReference type="NCBI Taxonomy" id="8319"/>
    <lineage>
        <taxon>Eukaryota</taxon>
        <taxon>Metazoa</taxon>
        <taxon>Chordata</taxon>
        <taxon>Craniata</taxon>
        <taxon>Vertebrata</taxon>
        <taxon>Euteleostomi</taxon>
        <taxon>Amphibia</taxon>
        <taxon>Batrachia</taxon>
        <taxon>Caudata</taxon>
        <taxon>Salamandroidea</taxon>
        <taxon>Salamandridae</taxon>
        <taxon>Pleurodelinae</taxon>
        <taxon>Pleurodeles</taxon>
    </lineage>
</organism>
<feature type="domain" description="Peptidase A2" evidence="5">
    <location>
        <begin position="80"/>
        <end position="154"/>
    </location>
</feature>